<sequence length="133" mass="15765">MWTTGLSVMSWKRLRVMSLRSEIIQNGKILAEMLSNHFPAEILRLIVTFKSLSSHREIRQKIQEMREYQNLKQDTLYYLDPHHHPHEHDQYTSASTAIESFIVSYDRPTSKVNPLFFLFLFLMFHGALYPPLL</sequence>
<keyword evidence="1" id="KW-0812">Transmembrane</keyword>
<reference evidence="2 3" key="1">
    <citation type="submission" date="2014-04" db="EMBL/GenBank/DDBJ databases">
        <authorList>
            <consortium name="DOE Joint Genome Institute"/>
            <person name="Kuo A."/>
            <person name="Ruytinx J."/>
            <person name="Rineau F."/>
            <person name="Colpaert J."/>
            <person name="Kohler A."/>
            <person name="Nagy L.G."/>
            <person name="Floudas D."/>
            <person name="Copeland A."/>
            <person name="Barry K.W."/>
            <person name="Cichocki N."/>
            <person name="Veneault-Fourrey C."/>
            <person name="LaButti K."/>
            <person name="Lindquist E.A."/>
            <person name="Lipzen A."/>
            <person name="Lundell T."/>
            <person name="Morin E."/>
            <person name="Murat C."/>
            <person name="Sun H."/>
            <person name="Tunlid A."/>
            <person name="Henrissat B."/>
            <person name="Grigoriev I.V."/>
            <person name="Hibbett D.S."/>
            <person name="Martin F."/>
            <person name="Nordberg H.P."/>
            <person name="Cantor M.N."/>
            <person name="Hua S.X."/>
        </authorList>
    </citation>
    <scope>NUCLEOTIDE SEQUENCE [LARGE SCALE GENOMIC DNA]</scope>
    <source>
        <strain evidence="2 3">UH-Slu-Lm8-n1</strain>
    </source>
</reference>
<evidence type="ECO:0000313" key="2">
    <source>
        <dbReference type="EMBL" id="KIK32695.1"/>
    </source>
</evidence>
<name>A0A0C9Z5I4_9AGAM</name>
<evidence type="ECO:0000313" key="3">
    <source>
        <dbReference type="Proteomes" id="UP000054485"/>
    </source>
</evidence>
<keyword evidence="1" id="KW-0472">Membrane</keyword>
<dbReference type="Proteomes" id="UP000054485">
    <property type="component" value="Unassembled WGS sequence"/>
</dbReference>
<proteinExistence type="predicted"/>
<reference evidence="3" key="2">
    <citation type="submission" date="2015-01" db="EMBL/GenBank/DDBJ databases">
        <title>Evolutionary Origins and Diversification of the Mycorrhizal Mutualists.</title>
        <authorList>
            <consortium name="DOE Joint Genome Institute"/>
            <consortium name="Mycorrhizal Genomics Consortium"/>
            <person name="Kohler A."/>
            <person name="Kuo A."/>
            <person name="Nagy L.G."/>
            <person name="Floudas D."/>
            <person name="Copeland A."/>
            <person name="Barry K.W."/>
            <person name="Cichocki N."/>
            <person name="Veneault-Fourrey C."/>
            <person name="LaButti K."/>
            <person name="Lindquist E.A."/>
            <person name="Lipzen A."/>
            <person name="Lundell T."/>
            <person name="Morin E."/>
            <person name="Murat C."/>
            <person name="Riley R."/>
            <person name="Ohm R."/>
            <person name="Sun H."/>
            <person name="Tunlid A."/>
            <person name="Henrissat B."/>
            <person name="Grigoriev I.V."/>
            <person name="Hibbett D.S."/>
            <person name="Martin F."/>
        </authorList>
    </citation>
    <scope>NUCLEOTIDE SEQUENCE [LARGE SCALE GENOMIC DNA]</scope>
    <source>
        <strain evidence="3">UH-Slu-Lm8-n1</strain>
    </source>
</reference>
<evidence type="ECO:0000256" key="1">
    <source>
        <dbReference type="SAM" id="Phobius"/>
    </source>
</evidence>
<dbReference type="AlphaFoldDB" id="A0A0C9Z5I4"/>
<keyword evidence="3" id="KW-1185">Reference proteome</keyword>
<dbReference type="InParanoid" id="A0A0C9Z5I4"/>
<dbReference type="EMBL" id="KN836145">
    <property type="protein sequence ID" value="KIK32695.1"/>
    <property type="molecule type" value="Genomic_DNA"/>
</dbReference>
<dbReference type="HOGENOM" id="CLU_1908079_0_0_1"/>
<dbReference type="OrthoDB" id="2685962at2759"/>
<protein>
    <submittedName>
        <fullName evidence="2">Uncharacterized protein</fullName>
    </submittedName>
</protein>
<keyword evidence="1" id="KW-1133">Transmembrane helix</keyword>
<feature type="transmembrane region" description="Helical" evidence="1">
    <location>
        <begin position="115"/>
        <end position="132"/>
    </location>
</feature>
<gene>
    <name evidence="2" type="ORF">CY34DRAFT_133530</name>
</gene>
<organism evidence="2 3">
    <name type="scientific">Suillus luteus UH-Slu-Lm8-n1</name>
    <dbReference type="NCBI Taxonomy" id="930992"/>
    <lineage>
        <taxon>Eukaryota</taxon>
        <taxon>Fungi</taxon>
        <taxon>Dikarya</taxon>
        <taxon>Basidiomycota</taxon>
        <taxon>Agaricomycotina</taxon>
        <taxon>Agaricomycetes</taxon>
        <taxon>Agaricomycetidae</taxon>
        <taxon>Boletales</taxon>
        <taxon>Suillineae</taxon>
        <taxon>Suillaceae</taxon>
        <taxon>Suillus</taxon>
    </lineage>
</organism>
<accession>A0A0C9Z5I4</accession>